<dbReference type="AlphaFoldDB" id="X0Z8B8"/>
<comment type="caution">
    <text evidence="1">The sequence shown here is derived from an EMBL/GenBank/DDBJ whole genome shotgun (WGS) entry which is preliminary data.</text>
</comment>
<organism evidence="1">
    <name type="scientific">marine sediment metagenome</name>
    <dbReference type="NCBI Taxonomy" id="412755"/>
    <lineage>
        <taxon>unclassified sequences</taxon>
        <taxon>metagenomes</taxon>
        <taxon>ecological metagenomes</taxon>
    </lineage>
</organism>
<reference evidence="1" key="1">
    <citation type="journal article" date="2014" name="Front. Microbiol.">
        <title>High frequency of phylogenetically diverse reductive dehalogenase-homologous genes in deep subseafloor sedimentary metagenomes.</title>
        <authorList>
            <person name="Kawai M."/>
            <person name="Futagami T."/>
            <person name="Toyoda A."/>
            <person name="Takaki Y."/>
            <person name="Nishi S."/>
            <person name="Hori S."/>
            <person name="Arai W."/>
            <person name="Tsubouchi T."/>
            <person name="Morono Y."/>
            <person name="Uchiyama I."/>
            <person name="Ito T."/>
            <person name="Fujiyama A."/>
            <person name="Inagaki F."/>
            <person name="Takami H."/>
        </authorList>
    </citation>
    <scope>NUCLEOTIDE SEQUENCE</scope>
    <source>
        <strain evidence="1">Expedition CK06-06</strain>
    </source>
</reference>
<protein>
    <submittedName>
        <fullName evidence="1">Uncharacterized protein</fullName>
    </submittedName>
</protein>
<gene>
    <name evidence="1" type="ORF">S01H1_84819</name>
</gene>
<name>X0Z8B8_9ZZZZ</name>
<accession>X0Z8B8</accession>
<evidence type="ECO:0000313" key="1">
    <source>
        <dbReference type="EMBL" id="GAG44786.1"/>
    </source>
</evidence>
<proteinExistence type="predicted"/>
<sequence>MPFNKDIIDADVSFYKSKGVNFISSFAAFLDDKYVKKHNIPPIKDYGSILNSN</sequence>
<dbReference type="EMBL" id="BARS01058025">
    <property type="protein sequence ID" value="GAG44786.1"/>
    <property type="molecule type" value="Genomic_DNA"/>
</dbReference>